<dbReference type="Pfam" id="PF06569">
    <property type="entry name" value="DUF1128"/>
    <property type="match status" value="1"/>
</dbReference>
<dbReference type="RefSeq" id="WP_213413836.1">
    <property type="nucleotide sequence ID" value="NZ_BOVK01000067.1"/>
</dbReference>
<protein>
    <submittedName>
        <fullName evidence="1">UPF0435 protein</fullName>
    </submittedName>
</protein>
<sequence>MDITQKSDAAVQYMVEEIKKKLKMATGAAIKPTHFNEDHYEDIRDIYDMVHAKDSYSISEMEAIVNELGRLKRE</sequence>
<proteinExistence type="predicted"/>
<comment type="caution">
    <text evidence="1">The sequence shown here is derived from an EMBL/GenBank/DDBJ whole genome shotgun (WGS) entry which is preliminary data.</text>
</comment>
<accession>A0A8J4M4E0</accession>
<name>A0A8J4M4E0_9BACL</name>
<dbReference type="AlphaFoldDB" id="A0A8J4M4E0"/>
<dbReference type="EMBL" id="BOVK01000067">
    <property type="protein sequence ID" value="GIQ71030.1"/>
    <property type="molecule type" value="Genomic_DNA"/>
</dbReference>
<dbReference type="InterPro" id="IPR009507">
    <property type="entry name" value="UPF0435"/>
</dbReference>
<evidence type="ECO:0000313" key="2">
    <source>
        <dbReference type="Proteomes" id="UP000677918"/>
    </source>
</evidence>
<dbReference type="Proteomes" id="UP000677918">
    <property type="component" value="Unassembled WGS sequence"/>
</dbReference>
<gene>
    <name evidence="1" type="ORF">XYCOK13_38540</name>
</gene>
<reference evidence="1" key="1">
    <citation type="submission" date="2021-04" db="EMBL/GenBank/DDBJ databases">
        <title>Draft genome sequence of Xylanibacillus composti strain K13.</title>
        <authorList>
            <person name="Uke A."/>
            <person name="Chhe C."/>
            <person name="Baramee S."/>
            <person name="Kosugi A."/>
        </authorList>
    </citation>
    <scope>NUCLEOTIDE SEQUENCE</scope>
    <source>
        <strain evidence="1">K13</strain>
    </source>
</reference>
<evidence type="ECO:0000313" key="1">
    <source>
        <dbReference type="EMBL" id="GIQ71030.1"/>
    </source>
</evidence>
<keyword evidence="2" id="KW-1185">Reference proteome</keyword>
<organism evidence="1 2">
    <name type="scientific">Xylanibacillus composti</name>
    <dbReference type="NCBI Taxonomy" id="1572762"/>
    <lineage>
        <taxon>Bacteria</taxon>
        <taxon>Bacillati</taxon>
        <taxon>Bacillota</taxon>
        <taxon>Bacilli</taxon>
        <taxon>Bacillales</taxon>
        <taxon>Paenibacillaceae</taxon>
        <taxon>Xylanibacillus</taxon>
    </lineage>
</organism>